<feature type="region of interest" description="Disordered" evidence="4">
    <location>
        <begin position="269"/>
        <end position="302"/>
    </location>
</feature>
<dbReference type="Proteomes" id="UP001303115">
    <property type="component" value="Unassembled WGS sequence"/>
</dbReference>
<dbReference type="PROSITE" id="PS50118">
    <property type="entry name" value="HMG_BOX_2"/>
    <property type="match status" value="1"/>
</dbReference>
<evidence type="ECO:0000313" key="7">
    <source>
        <dbReference type="Proteomes" id="UP001303115"/>
    </source>
</evidence>
<comment type="caution">
    <text evidence="6">The sequence shown here is derived from an EMBL/GenBank/DDBJ whole genome shotgun (WGS) entry which is preliminary data.</text>
</comment>
<keyword evidence="7" id="KW-1185">Reference proteome</keyword>
<name>A0AAN6PGE9_9PEZI</name>
<feature type="region of interest" description="Disordered" evidence="4">
    <location>
        <begin position="436"/>
        <end position="464"/>
    </location>
</feature>
<accession>A0AAN6PGE9</accession>
<dbReference type="GO" id="GO:0000981">
    <property type="term" value="F:DNA-binding transcription factor activity, RNA polymerase II-specific"/>
    <property type="evidence" value="ECO:0007669"/>
    <property type="project" value="TreeGrafter"/>
</dbReference>
<dbReference type="GO" id="GO:0000978">
    <property type="term" value="F:RNA polymerase II cis-regulatory region sequence-specific DNA binding"/>
    <property type="evidence" value="ECO:0007669"/>
    <property type="project" value="TreeGrafter"/>
</dbReference>
<protein>
    <recommendedName>
        <fullName evidence="5">HMG box domain-containing protein</fullName>
    </recommendedName>
</protein>
<organism evidence="6 7">
    <name type="scientific">Parachaetomium inaequale</name>
    <dbReference type="NCBI Taxonomy" id="2588326"/>
    <lineage>
        <taxon>Eukaryota</taxon>
        <taxon>Fungi</taxon>
        <taxon>Dikarya</taxon>
        <taxon>Ascomycota</taxon>
        <taxon>Pezizomycotina</taxon>
        <taxon>Sordariomycetes</taxon>
        <taxon>Sordariomycetidae</taxon>
        <taxon>Sordariales</taxon>
        <taxon>Chaetomiaceae</taxon>
        <taxon>Parachaetomium</taxon>
    </lineage>
</organism>
<dbReference type="InterPro" id="IPR051356">
    <property type="entry name" value="SOX/SOX-like_TF"/>
</dbReference>
<reference evidence="7" key="1">
    <citation type="journal article" date="2023" name="Mol. Phylogenet. Evol.">
        <title>Genome-scale phylogeny and comparative genomics of the fungal order Sordariales.</title>
        <authorList>
            <person name="Hensen N."/>
            <person name="Bonometti L."/>
            <person name="Westerberg I."/>
            <person name="Brannstrom I.O."/>
            <person name="Guillou S."/>
            <person name="Cros-Aarteil S."/>
            <person name="Calhoun S."/>
            <person name="Haridas S."/>
            <person name="Kuo A."/>
            <person name="Mondo S."/>
            <person name="Pangilinan J."/>
            <person name="Riley R."/>
            <person name="LaButti K."/>
            <person name="Andreopoulos B."/>
            <person name="Lipzen A."/>
            <person name="Chen C."/>
            <person name="Yan M."/>
            <person name="Daum C."/>
            <person name="Ng V."/>
            <person name="Clum A."/>
            <person name="Steindorff A."/>
            <person name="Ohm R.A."/>
            <person name="Martin F."/>
            <person name="Silar P."/>
            <person name="Natvig D.O."/>
            <person name="Lalanne C."/>
            <person name="Gautier V."/>
            <person name="Ament-Velasquez S.L."/>
            <person name="Kruys A."/>
            <person name="Hutchinson M.I."/>
            <person name="Powell A.J."/>
            <person name="Barry K."/>
            <person name="Miller A.N."/>
            <person name="Grigoriev I.V."/>
            <person name="Debuchy R."/>
            <person name="Gladieux P."/>
            <person name="Hiltunen Thoren M."/>
            <person name="Johannesson H."/>
        </authorList>
    </citation>
    <scope>NUCLEOTIDE SEQUENCE [LARGE SCALE GENOMIC DNA]</scope>
    <source>
        <strain evidence="7">CBS 284.82</strain>
    </source>
</reference>
<feature type="domain" description="HMG box" evidence="5">
    <location>
        <begin position="209"/>
        <end position="277"/>
    </location>
</feature>
<evidence type="ECO:0000256" key="3">
    <source>
        <dbReference type="PROSITE-ProRule" id="PRU00267"/>
    </source>
</evidence>
<evidence type="ECO:0000256" key="2">
    <source>
        <dbReference type="ARBA" id="ARBA00023242"/>
    </source>
</evidence>
<dbReference type="InterPro" id="IPR036910">
    <property type="entry name" value="HMG_box_dom_sf"/>
</dbReference>
<dbReference type="EMBL" id="MU854375">
    <property type="protein sequence ID" value="KAK4040524.1"/>
    <property type="molecule type" value="Genomic_DNA"/>
</dbReference>
<dbReference type="InterPro" id="IPR009071">
    <property type="entry name" value="HMG_box_dom"/>
</dbReference>
<feature type="compositionally biased region" description="Pro residues" evidence="4">
    <location>
        <begin position="1"/>
        <end position="10"/>
    </location>
</feature>
<feature type="DNA-binding region" description="HMG box" evidence="3">
    <location>
        <begin position="209"/>
        <end position="277"/>
    </location>
</feature>
<dbReference type="Gene3D" id="1.10.30.10">
    <property type="entry name" value="High mobility group box domain"/>
    <property type="match status" value="1"/>
</dbReference>
<proteinExistence type="predicted"/>
<dbReference type="PANTHER" id="PTHR45789">
    <property type="entry name" value="FI18025P1"/>
    <property type="match status" value="1"/>
</dbReference>
<dbReference type="GO" id="GO:0005634">
    <property type="term" value="C:nucleus"/>
    <property type="evidence" value="ECO:0007669"/>
    <property type="project" value="UniProtKB-UniRule"/>
</dbReference>
<dbReference type="CDD" id="cd01389">
    <property type="entry name" value="HMG-box_ROX1-like"/>
    <property type="match status" value="1"/>
</dbReference>
<keyword evidence="1 3" id="KW-0238">DNA-binding</keyword>
<feature type="compositionally biased region" description="Low complexity" evidence="4">
    <location>
        <begin position="438"/>
        <end position="454"/>
    </location>
</feature>
<evidence type="ECO:0000313" key="6">
    <source>
        <dbReference type="EMBL" id="KAK4040524.1"/>
    </source>
</evidence>
<evidence type="ECO:0000256" key="4">
    <source>
        <dbReference type="SAM" id="MobiDB-lite"/>
    </source>
</evidence>
<dbReference type="PANTHER" id="PTHR45789:SF2">
    <property type="entry name" value="FI18025P1"/>
    <property type="match status" value="1"/>
</dbReference>
<dbReference type="SMART" id="SM00398">
    <property type="entry name" value="HMG"/>
    <property type="match status" value="1"/>
</dbReference>
<gene>
    <name evidence="6" type="ORF">C8A01DRAFT_35471</name>
</gene>
<dbReference type="Pfam" id="PF00505">
    <property type="entry name" value="HMG_box"/>
    <property type="match status" value="1"/>
</dbReference>
<evidence type="ECO:0000256" key="1">
    <source>
        <dbReference type="ARBA" id="ARBA00023125"/>
    </source>
</evidence>
<feature type="region of interest" description="Disordered" evidence="4">
    <location>
        <begin position="90"/>
        <end position="121"/>
    </location>
</feature>
<dbReference type="SUPFAM" id="SSF47095">
    <property type="entry name" value="HMG-box"/>
    <property type="match status" value="1"/>
</dbReference>
<feature type="region of interest" description="Disordered" evidence="4">
    <location>
        <begin position="1"/>
        <end position="68"/>
    </location>
</feature>
<keyword evidence="2 3" id="KW-0539">Nucleus</keyword>
<dbReference type="AlphaFoldDB" id="A0AAN6PGE9"/>
<feature type="region of interest" description="Disordered" evidence="4">
    <location>
        <begin position="142"/>
        <end position="169"/>
    </location>
</feature>
<feature type="compositionally biased region" description="Polar residues" evidence="4">
    <location>
        <begin position="26"/>
        <end position="50"/>
    </location>
</feature>
<sequence length="563" mass="63455">MDRHTPPSPAPTRAEPLPLGFHELLQHNTSASYPRETTTADSIQAHSQPASRYGTPGPQPHHPQGVDASMAYQQRGGAGELQGYHQQVMYPQDSSPYGPIPEPSQPYSTPATSPPTPSRGLEVMTARSSARGEVGARVLGPRSTRIEKSTPKRKKERAKPPKNMPVLDKPMSELTKASSIPIADIETYVHRSSDVRRQEIETGKNPGRVKRPMNAFMLYRKAYQQRAKEWASQHNHQIVSRVCGMSWPLEPEHVRQQFKSWADTERDNHQKAHPNYKFTPAKPHKPPPKFEGGFDERSDGSDLEDYNWAGRAGSRMRSATHTPGADSDYIPSRSVYAATHPHPGQFGGMHAMGMLHHTRSAALDFNPEKPMPCAYDHRDLQGQYYEAHMRNQQQRHLHRGVVEDVMHKTPSPSLAFQQPNTGLHPHYDLNQYHQKVDQQPVQHHSPPQQPQQHQQHQHHGHQFEHRIDPSLMPQEEAMFDTGNFNGLPSMFDSGLGATQQNWQATQLTAAPEAESQFSNAFMGLDEPLSLEQQTQFLGGEWQVEPLPETAHFDTSWVEPKTES</sequence>
<evidence type="ECO:0000259" key="5">
    <source>
        <dbReference type="PROSITE" id="PS50118"/>
    </source>
</evidence>